<dbReference type="RefSeq" id="WP_090209021.1">
    <property type="nucleotide sequence ID" value="NZ_LT629777.1"/>
</dbReference>
<reference evidence="2" key="1">
    <citation type="submission" date="2016-10" db="EMBL/GenBank/DDBJ databases">
        <authorList>
            <person name="Varghese N."/>
            <person name="Submissions S."/>
        </authorList>
    </citation>
    <scope>NUCLEOTIDE SEQUENCE [LARGE SCALE GENOMIC DNA]</scope>
    <source>
        <strain evidence="2">ATCC 23835</strain>
    </source>
</reference>
<accession>A0A1H1YNP6</accession>
<dbReference type="AlphaFoldDB" id="A0A1H1YNP6"/>
<name>A0A1H1YNP6_9PSED</name>
<dbReference type="Proteomes" id="UP000199524">
    <property type="component" value="Chromosome I"/>
</dbReference>
<evidence type="ECO:0000313" key="2">
    <source>
        <dbReference type="Proteomes" id="UP000199524"/>
    </source>
</evidence>
<evidence type="ECO:0000313" key="1">
    <source>
        <dbReference type="EMBL" id="SDT23041.1"/>
    </source>
</evidence>
<dbReference type="Pfam" id="PF19619">
    <property type="entry name" value="DUF6124"/>
    <property type="match status" value="1"/>
</dbReference>
<organism evidence="1 2">
    <name type="scientific">Pseudomonas asplenii</name>
    <dbReference type="NCBI Taxonomy" id="53407"/>
    <lineage>
        <taxon>Bacteria</taxon>
        <taxon>Pseudomonadati</taxon>
        <taxon>Pseudomonadota</taxon>
        <taxon>Gammaproteobacteria</taxon>
        <taxon>Pseudomonadales</taxon>
        <taxon>Pseudomonadaceae</taxon>
        <taxon>Pseudomonas</taxon>
    </lineage>
</organism>
<dbReference type="GeneID" id="300209426"/>
<protein>
    <submittedName>
        <fullName evidence="1">Uncharacterized protein</fullName>
    </submittedName>
</protein>
<sequence>MTKKITPAPPSSTSSLEEKAAYLSQVMHDSLAQIESRPSPPEEPTPLETLGTTAFRNVEPGNTSTPPLFCVTPGVSAQIGLTQVSELLRSAELNADEICPRLEGFERDLMMGLVHAVGLSRAVVDALLDGVPIPA</sequence>
<proteinExistence type="predicted"/>
<dbReference type="EMBL" id="LT629777">
    <property type="protein sequence ID" value="SDT23041.1"/>
    <property type="molecule type" value="Genomic_DNA"/>
</dbReference>
<gene>
    <name evidence="1" type="ORF">SAMN05216598_4540</name>
</gene>
<keyword evidence="2" id="KW-1185">Reference proteome</keyword>